<feature type="transmembrane region" description="Helical" evidence="1">
    <location>
        <begin position="89"/>
        <end position="117"/>
    </location>
</feature>
<dbReference type="EMBL" id="FXZM01000015">
    <property type="protein sequence ID" value="SMY13052.1"/>
    <property type="molecule type" value="Genomic_DNA"/>
</dbReference>
<evidence type="ECO:0000313" key="2">
    <source>
        <dbReference type="EMBL" id="SMY13052.1"/>
    </source>
</evidence>
<gene>
    <name evidence="2" type="ORF">BJEO58_02660</name>
</gene>
<name>A0A2H1L854_9MICO</name>
<keyword evidence="1" id="KW-0472">Membrane</keyword>
<sequence length="232" mass="26144">MAEQLPGWQPGHTRDMEKALRKVNQRRVGEWLRELDMRGQVVFRASAVKVGLLAVGSWIFLVAVGGGLIAMDWSEWVLFSDPSRRASGVVQLVFGILLLGGGLLVFGSAAVLFTFVVPFQSPRTIVTHHEVRYVWGADPHRRPVFAAQWCDVVAVRGILRRRIRLPAMLALCFYVRRSEVSLRRGRPSETRTAVLGQLLTGEVGFLLRDPRPDILAFLLEVHRRSQPCGRRQ</sequence>
<organism evidence="2 3">
    <name type="scientific">Brevibacterium jeotgali</name>
    <dbReference type="NCBI Taxonomy" id="1262550"/>
    <lineage>
        <taxon>Bacteria</taxon>
        <taxon>Bacillati</taxon>
        <taxon>Actinomycetota</taxon>
        <taxon>Actinomycetes</taxon>
        <taxon>Micrococcales</taxon>
        <taxon>Brevibacteriaceae</taxon>
        <taxon>Brevibacterium</taxon>
    </lineage>
</organism>
<evidence type="ECO:0000256" key="1">
    <source>
        <dbReference type="SAM" id="Phobius"/>
    </source>
</evidence>
<keyword evidence="1" id="KW-1133">Transmembrane helix</keyword>
<dbReference type="Proteomes" id="UP000234462">
    <property type="component" value="Unassembled WGS sequence"/>
</dbReference>
<keyword evidence="1" id="KW-0812">Transmembrane</keyword>
<protein>
    <submittedName>
        <fullName evidence="2">Uncharacterized protein</fullName>
    </submittedName>
</protein>
<dbReference type="RefSeq" id="WP_101589961.1">
    <property type="nucleotide sequence ID" value="NZ_FXZM01000015.1"/>
</dbReference>
<proteinExistence type="predicted"/>
<accession>A0A2H1L854</accession>
<feature type="transmembrane region" description="Helical" evidence="1">
    <location>
        <begin position="47"/>
        <end position="69"/>
    </location>
</feature>
<evidence type="ECO:0000313" key="3">
    <source>
        <dbReference type="Proteomes" id="UP000234462"/>
    </source>
</evidence>
<dbReference type="OrthoDB" id="4464348at2"/>
<keyword evidence="3" id="KW-1185">Reference proteome</keyword>
<reference evidence="3" key="1">
    <citation type="submission" date="2017-03" db="EMBL/GenBank/DDBJ databases">
        <authorList>
            <person name="Monnet C."/>
        </authorList>
    </citation>
    <scope>NUCLEOTIDE SEQUENCE [LARGE SCALE GENOMIC DNA]</scope>
    <source>
        <strain evidence="3">SJ5-8</strain>
    </source>
</reference>
<dbReference type="AlphaFoldDB" id="A0A2H1L854"/>